<evidence type="ECO:0000256" key="4">
    <source>
        <dbReference type="ARBA" id="ARBA00022598"/>
    </source>
</evidence>
<dbReference type="GO" id="GO:0005737">
    <property type="term" value="C:cytoplasm"/>
    <property type="evidence" value="ECO:0007669"/>
    <property type="project" value="UniProtKB-SubCell"/>
</dbReference>
<dbReference type="InterPro" id="IPR036565">
    <property type="entry name" value="Mur-like_cat_sf"/>
</dbReference>
<gene>
    <name evidence="10" type="ORF">METZ01_LOCUS143198</name>
</gene>
<dbReference type="Gene3D" id="3.40.50.720">
    <property type="entry name" value="NAD(P)-binding Rossmann-like Domain"/>
    <property type="match status" value="1"/>
</dbReference>
<evidence type="ECO:0000256" key="8">
    <source>
        <dbReference type="ARBA" id="ARBA00023306"/>
    </source>
</evidence>
<dbReference type="GO" id="GO:0008764">
    <property type="term" value="F:UDP-N-acetylmuramoylalanine-D-glutamate ligase activity"/>
    <property type="evidence" value="ECO:0007669"/>
    <property type="project" value="InterPro"/>
</dbReference>
<dbReference type="InterPro" id="IPR013221">
    <property type="entry name" value="Mur_ligase_cen"/>
</dbReference>
<dbReference type="Gene3D" id="3.40.1190.10">
    <property type="entry name" value="Mur-like, catalytic domain"/>
    <property type="match status" value="1"/>
</dbReference>
<dbReference type="Pfam" id="PF08245">
    <property type="entry name" value="Mur_ligase_M"/>
    <property type="match status" value="1"/>
</dbReference>
<dbReference type="PANTHER" id="PTHR43692:SF1">
    <property type="entry name" value="UDP-N-ACETYLMURAMOYLALANINE--D-GLUTAMATE LIGASE"/>
    <property type="match status" value="1"/>
</dbReference>
<dbReference type="PANTHER" id="PTHR43692">
    <property type="entry name" value="UDP-N-ACETYLMURAMOYLALANINE--D-GLUTAMATE LIGASE"/>
    <property type="match status" value="1"/>
</dbReference>
<dbReference type="InterPro" id="IPR018109">
    <property type="entry name" value="Folylpolyglutamate_synth_CS"/>
</dbReference>
<dbReference type="GO" id="GO:0051301">
    <property type="term" value="P:cell division"/>
    <property type="evidence" value="ECO:0007669"/>
    <property type="project" value="UniProtKB-KW"/>
</dbReference>
<evidence type="ECO:0000256" key="1">
    <source>
        <dbReference type="ARBA" id="ARBA00004496"/>
    </source>
</evidence>
<keyword evidence="7" id="KW-0067">ATP-binding</keyword>
<dbReference type="InterPro" id="IPR036615">
    <property type="entry name" value="Mur_ligase_C_dom_sf"/>
</dbReference>
<dbReference type="GO" id="GO:0009252">
    <property type="term" value="P:peptidoglycan biosynthetic process"/>
    <property type="evidence" value="ECO:0007669"/>
    <property type="project" value="UniProtKB-UniPathway"/>
</dbReference>
<keyword evidence="8" id="KW-0131">Cell cycle</keyword>
<keyword evidence="6" id="KW-0547">Nucleotide-binding</keyword>
<reference evidence="10" key="1">
    <citation type="submission" date="2018-05" db="EMBL/GenBank/DDBJ databases">
        <authorList>
            <person name="Lanie J.A."/>
            <person name="Ng W.-L."/>
            <person name="Kazmierczak K.M."/>
            <person name="Andrzejewski T.M."/>
            <person name="Davidsen T.M."/>
            <person name="Wayne K.J."/>
            <person name="Tettelin H."/>
            <person name="Glass J.I."/>
            <person name="Rusch D."/>
            <person name="Podicherti R."/>
            <person name="Tsui H.-C.T."/>
            <person name="Winkler M.E."/>
        </authorList>
    </citation>
    <scope>NUCLEOTIDE SEQUENCE</scope>
</reference>
<dbReference type="PROSITE" id="PS01011">
    <property type="entry name" value="FOLYLPOLYGLU_SYNT_1"/>
    <property type="match status" value="1"/>
</dbReference>
<feature type="domain" description="Mur ligase central" evidence="9">
    <location>
        <begin position="111"/>
        <end position="264"/>
    </location>
</feature>
<keyword evidence="3" id="KW-0963">Cytoplasm</keyword>
<dbReference type="SUPFAM" id="SSF53623">
    <property type="entry name" value="MurD-like peptide ligases, catalytic domain"/>
    <property type="match status" value="1"/>
</dbReference>
<protein>
    <recommendedName>
        <fullName evidence="9">Mur ligase central domain-containing protein</fullName>
    </recommendedName>
</protein>
<evidence type="ECO:0000259" key="9">
    <source>
        <dbReference type="Pfam" id="PF08245"/>
    </source>
</evidence>
<dbReference type="SUPFAM" id="SSF53244">
    <property type="entry name" value="MurD-like peptide ligases, peptide-binding domain"/>
    <property type="match status" value="1"/>
</dbReference>
<dbReference type="UniPathway" id="UPA00219"/>
<dbReference type="PROSITE" id="PS51257">
    <property type="entry name" value="PROKAR_LIPOPROTEIN"/>
    <property type="match status" value="1"/>
</dbReference>
<evidence type="ECO:0000256" key="5">
    <source>
        <dbReference type="ARBA" id="ARBA00022618"/>
    </source>
</evidence>
<evidence type="ECO:0000256" key="7">
    <source>
        <dbReference type="ARBA" id="ARBA00022840"/>
    </source>
</evidence>
<keyword evidence="4" id="KW-0436">Ligase</keyword>
<dbReference type="Pfam" id="PF21799">
    <property type="entry name" value="MurD-like_N"/>
    <property type="match status" value="1"/>
</dbReference>
<evidence type="ECO:0000256" key="3">
    <source>
        <dbReference type="ARBA" id="ARBA00022490"/>
    </source>
</evidence>
<dbReference type="GO" id="GO:0008360">
    <property type="term" value="P:regulation of cell shape"/>
    <property type="evidence" value="ECO:0007669"/>
    <property type="project" value="InterPro"/>
</dbReference>
<organism evidence="10">
    <name type="scientific">marine metagenome</name>
    <dbReference type="NCBI Taxonomy" id="408172"/>
    <lineage>
        <taxon>unclassified sequences</taxon>
        <taxon>metagenomes</taxon>
        <taxon>ecological metagenomes</taxon>
    </lineage>
</organism>
<feature type="non-terminal residue" evidence="10">
    <location>
        <position position="377"/>
    </location>
</feature>
<evidence type="ECO:0000256" key="6">
    <source>
        <dbReference type="ARBA" id="ARBA00022741"/>
    </source>
</evidence>
<sequence>MVPLQKYQDKKIAIYGMGITGCSAAKTFQRLKAKVFCWDDNEKIRKKIKNLKFSINKFWLNPESIDAIVISPGIDISKCKIRNYLKKNLNKIITDLDLFFELNKEALIISITGTNGKSTTCKIIEKILKTAKYNVKTVGNIGNPILFSSRPNRKCIFILEASSYQLQYSRLFRSKHAAILNISPDHLERHKNIKNYTRTKSRIFFAQNSSDYSYINLTNKYSKLIKNIFKAKKLKSKLISINKSNCNFLLKKINNKYFKSKGNVENLAFAYAIAKNLKINDKVIVRALNKFRGLPHRQEIILSSSKLLCINDSKATSFDACLQSLSNYNQIYWIVGGLPKHQDYFYLKNVRKKIVKAYIIGKNISFFRKQIGKKIPF</sequence>
<dbReference type="Gene3D" id="3.90.190.20">
    <property type="entry name" value="Mur ligase, C-terminal domain"/>
    <property type="match status" value="1"/>
</dbReference>
<comment type="pathway">
    <text evidence="2">Cell wall biogenesis; peptidoglycan biosynthesis.</text>
</comment>
<comment type="subcellular location">
    <subcellularLocation>
        <location evidence="1">Cytoplasm</location>
    </subcellularLocation>
</comment>
<evidence type="ECO:0000256" key="2">
    <source>
        <dbReference type="ARBA" id="ARBA00004752"/>
    </source>
</evidence>
<accession>A0A381ZML2</accession>
<dbReference type="GO" id="GO:0005524">
    <property type="term" value="F:ATP binding"/>
    <property type="evidence" value="ECO:0007669"/>
    <property type="project" value="UniProtKB-KW"/>
</dbReference>
<dbReference type="AlphaFoldDB" id="A0A381ZML2"/>
<dbReference type="NCBIfam" id="TIGR01087">
    <property type="entry name" value="murD"/>
    <property type="match status" value="1"/>
</dbReference>
<name>A0A381ZML2_9ZZZZ</name>
<dbReference type="GO" id="GO:0004326">
    <property type="term" value="F:tetrahydrofolylpolyglutamate synthase activity"/>
    <property type="evidence" value="ECO:0007669"/>
    <property type="project" value="InterPro"/>
</dbReference>
<dbReference type="SUPFAM" id="SSF51984">
    <property type="entry name" value="MurCD N-terminal domain"/>
    <property type="match status" value="1"/>
</dbReference>
<evidence type="ECO:0000313" key="10">
    <source>
        <dbReference type="EMBL" id="SVA90344.1"/>
    </source>
</evidence>
<dbReference type="EMBL" id="UINC01021870">
    <property type="protein sequence ID" value="SVA90344.1"/>
    <property type="molecule type" value="Genomic_DNA"/>
</dbReference>
<dbReference type="InterPro" id="IPR005762">
    <property type="entry name" value="MurD"/>
</dbReference>
<proteinExistence type="predicted"/>
<keyword evidence="5" id="KW-0132">Cell division</keyword>